<evidence type="ECO:0000256" key="6">
    <source>
        <dbReference type="ARBA" id="ARBA00022842"/>
    </source>
</evidence>
<comment type="catalytic activity">
    <reaction evidence="1 8">
        <text>a myo-inositol phosphate + H2O = myo-inositol + phosphate</text>
        <dbReference type="Rhea" id="RHEA:24056"/>
        <dbReference type="ChEBI" id="CHEBI:15377"/>
        <dbReference type="ChEBI" id="CHEBI:17268"/>
        <dbReference type="ChEBI" id="CHEBI:43474"/>
        <dbReference type="ChEBI" id="CHEBI:84139"/>
        <dbReference type="EC" id="3.1.3.25"/>
    </reaction>
</comment>
<comment type="similarity">
    <text evidence="3 8">Belongs to the inositol monophosphatase superfamily.</text>
</comment>
<dbReference type="InterPro" id="IPR020583">
    <property type="entry name" value="Inositol_monoP_metal-BS"/>
</dbReference>
<comment type="caution">
    <text evidence="9">The sequence shown here is derived from an EMBL/GenBank/DDBJ whole genome shotgun (WGS) entry which is preliminary data.</text>
</comment>
<dbReference type="AlphaFoldDB" id="A0A662D0K7"/>
<dbReference type="Pfam" id="PF00459">
    <property type="entry name" value="Inositol_P"/>
    <property type="match status" value="1"/>
</dbReference>
<accession>A0A662D0K7</accession>
<dbReference type="EC" id="3.1.3.25" evidence="8"/>
<dbReference type="FunFam" id="3.30.540.10:FF:000003">
    <property type="entry name" value="Inositol-1-monophosphatase"/>
    <property type="match status" value="1"/>
</dbReference>
<dbReference type="GO" id="GO:0046854">
    <property type="term" value="P:phosphatidylinositol phosphate biosynthetic process"/>
    <property type="evidence" value="ECO:0007669"/>
    <property type="project" value="InterPro"/>
</dbReference>
<feature type="binding site" evidence="7">
    <location>
        <position position="73"/>
    </location>
    <ligand>
        <name>Mg(2+)</name>
        <dbReference type="ChEBI" id="CHEBI:18420"/>
        <label>1</label>
        <note>catalytic</note>
    </ligand>
</feature>
<evidence type="ECO:0000256" key="1">
    <source>
        <dbReference type="ARBA" id="ARBA00001033"/>
    </source>
</evidence>
<dbReference type="PRINTS" id="PR00377">
    <property type="entry name" value="IMPHPHTASES"/>
</dbReference>
<dbReference type="GO" id="GO:0006020">
    <property type="term" value="P:inositol metabolic process"/>
    <property type="evidence" value="ECO:0007669"/>
    <property type="project" value="TreeGrafter"/>
</dbReference>
<evidence type="ECO:0000256" key="3">
    <source>
        <dbReference type="ARBA" id="ARBA00009759"/>
    </source>
</evidence>
<dbReference type="InterPro" id="IPR000760">
    <property type="entry name" value="Inositol_monophosphatase-like"/>
</dbReference>
<dbReference type="CDD" id="cd01639">
    <property type="entry name" value="IMPase"/>
    <property type="match status" value="1"/>
</dbReference>
<gene>
    <name evidence="9" type="ORF">DRZ78_02145</name>
</gene>
<evidence type="ECO:0000256" key="4">
    <source>
        <dbReference type="ARBA" id="ARBA00022723"/>
    </source>
</evidence>
<dbReference type="Proteomes" id="UP000277457">
    <property type="component" value="Unassembled WGS sequence"/>
</dbReference>
<dbReference type="InterPro" id="IPR020550">
    <property type="entry name" value="Inositol_monophosphatase_CS"/>
</dbReference>
<dbReference type="GO" id="GO:0046872">
    <property type="term" value="F:metal ion binding"/>
    <property type="evidence" value="ECO:0007669"/>
    <property type="project" value="UniProtKB-KW"/>
</dbReference>
<feature type="binding site" evidence="7">
    <location>
        <position position="92"/>
    </location>
    <ligand>
        <name>Mg(2+)</name>
        <dbReference type="ChEBI" id="CHEBI:18420"/>
        <label>1</label>
        <note>catalytic</note>
    </ligand>
</feature>
<dbReference type="PROSITE" id="PS00629">
    <property type="entry name" value="IMP_1"/>
    <property type="match status" value="1"/>
</dbReference>
<dbReference type="EMBL" id="QMPY01000058">
    <property type="protein sequence ID" value="RLE07916.1"/>
    <property type="molecule type" value="Genomic_DNA"/>
</dbReference>
<proteinExistence type="inferred from homology"/>
<dbReference type="PROSITE" id="PS00630">
    <property type="entry name" value="IMP_2"/>
    <property type="match status" value="1"/>
</dbReference>
<reference evidence="9 10" key="1">
    <citation type="submission" date="2018-06" db="EMBL/GenBank/DDBJ databases">
        <title>Extensive metabolic versatility and redundancy in microbially diverse, dynamic hydrothermal sediments.</title>
        <authorList>
            <person name="Dombrowski N."/>
            <person name="Teske A."/>
            <person name="Baker B.J."/>
        </authorList>
    </citation>
    <scope>NUCLEOTIDE SEQUENCE [LARGE SCALE GENOMIC DNA]</scope>
    <source>
        <strain evidence="9">B7_G13</strain>
    </source>
</reference>
<organism evidence="9 10">
    <name type="scientific">Aerophobetes bacterium</name>
    <dbReference type="NCBI Taxonomy" id="2030807"/>
    <lineage>
        <taxon>Bacteria</taxon>
        <taxon>Candidatus Aerophobota</taxon>
    </lineage>
</organism>
<dbReference type="GO" id="GO:0007165">
    <property type="term" value="P:signal transduction"/>
    <property type="evidence" value="ECO:0007669"/>
    <property type="project" value="TreeGrafter"/>
</dbReference>
<keyword evidence="5 8" id="KW-0378">Hydrolase</keyword>
<evidence type="ECO:0000313" key="10">
    <source>
        <dbReference type="Proteomes" id="UP000277457"/>
    </source>
</evidence>
<dbReference type="SUPFAM" id="SSF56655">
    <property type="entry name" value="Carbohydrate phosphatase"/>
    <property type="match status" value="1"/>
</dbReference>
<name>A0A662D0K7_UNCAE</name>
<keyword evidence="6 7" id="KW-0460">Magnesium</keyword>
<dbReference type="Gene3D" id="3.30.540.10">
    <property type="entry name" value="Fructose-1,6-Bisphosphatase, subunit A, domain 1"/>
    <property type="match status" value="1"/>
</dbReference>
<feature type="binding site" evidence="7">
    <location>
        <position position="214"/>
    </location>
    <ligand>
        <name>Mg(2+)</name>
        <dbReference type="ChEBI" id="CHEBI:18420"/>
        <label>1</label>
        <note>catalytic</note>
    </ligand>
</feature>
<evidence type="ECO:0000256" key="7">
    <source>
        <dbReference type="PIRSR" id="PIRSR600760-2"/>
    </source>
</evidence>
<dbReference type="GO" id="GO:0008934">
    <property type="term" value="F:inositol monophosphate 1-phosphatase activity"/>
    <property type="evidence" value="ECO:0007669"/>
    <property type="project" value="InterPro"/>
</dbReference>
<feature type="binding site" evidence="7">
    <location>
        <position position="89"/>
    </location>
    <ligand>
        <name>Mg(2+)</name>
        <dbReference type="ChEBI" id="CHEBI:18420"/>
        <label>1</label>
        <note>catalytic</note>
    </ligand>
</feature>
<evidence type="ECO:0000256" key="5">
    <source>
        <dbReference type="ARBA" id="ARBA00022801"/>
    </source>
</evidence>
<evidence type="ECO:0000256" key="2">
    <source>
        <dbReference type="ARBA" id="ARBA00001946"/>
    </source>
</evidence>
<evidence type="ECO:0000256" key="8">
    <source>
        <dbReference type="RuleBase" id="RU364068"/>
    </source>
</evidence>
<feature type="binding site" evidence="7">
    <location>
        <position position="91"/>
    </location>
    <ligand>
        <name>Mg(2+)</name>
        <dbReference type="ChEBI" id="CHEBI:18420"/>
        <label>1</label>
        <note>catalytic</note>
    </ligand>
</feature>
<sequence length="260" mass="29509">MKKMNNEKMMKIAVQAAREAGEILLKNFGKIREVNLKRDSRLVSLVTNVDLEAEEKITQIIRNSFPEHDILSEEKIKTESHSPYKWIIDPLDGTHNYIREIPLFGICIAFAYQGEVVMSVVNLPYFNQMFIAEKGKGAYLNDEKIKVSKRGLNETTMIYDSAIFLDKENMLDQLARLIDRVFNIRMFGSSAQNLSLLARGNVDLCIECSDKPWDFAAGALIVEEAGGRVTDFNGNRWTLDVGKYIASNGKIHEEVLKILS</sequence>
<dbReference type="InterPro" id="IPR033942">
    <property type="entry name" value="IMPase"/>
</dbReference>
<comment type="cofactor">
    <cofactor evidence="2 7 8">
        <name>Mg(2+)</name>
        <dbReference type="ChEBI" id="CHEBI:18420"/>
    </cofactor>
</comment>
<keyword evidence="4 7" id="KW-0479">Metal-binding</keyword>
<dbReference type="Gene3D" id="3.40.190.80">
    <property type="match status" value="1"/>
</dbReference>
<dbReference type="PANTHER" id="PTHR20854:SF4">
    <property type="entry name" value="INOSITOL-1-MONOPHOSPHATASE-RELATED"/>
    <property type="match status" value="1"/>
</dbReference>
<protein>
    <recommendedName>
        <fullName evidence="8">Inositol-1-monophosphatase</fullName>
        <ecNumber evidence="8">3.1.3.25</ecNumber>
    </recommendedName>
</protein>
<evidence type="ECO:0000313" key="9">
    <source>
        <dbReference type="EMBL" id="RLE07916.1"/>
    </source>
</evidence>
<dbReference type="PANTHER" id="PTHR20854">
    <property type="entry name" value="INOSITOL MONOPHOSPHATASE"/>
    <property type="match status" value="1"/>
</dbReference>